<evidence type="ECO:0000256" key="1">
    <source>
        <dbReference type="ARBA" id="ARBA00004123"/>
    </source>
</evidence>
<evidence type="ECO:0000256" key="5">
    <source>
        <dbReference type="ARBA" id="ARBA00023242"/>
    </source>
</evidence>
<keyword evidence="4" id="KW-0804">Transcription</keyword>
<accession>A0A6J1MDH7</accession>
<gene>
    <name evidence="8" type="primary">LOC111603555</name>
</gene>
<organism evidence="7 8">
    <name type="scientific">Drosophila hydei</name>
    <name type="common">Fruit fly</name>
    <dbReference type="NCBI Taxonomy" id="7224"/>
    <lineage>
        <taxon>Eukaryota</taxon>
        <taxon>Metazoa</taxon>
        <taxon>Ecdysozoa</taxon>
        <taxon>Arthropoda</taxon>
        <taxon>Hexapoda</taxon>
        <taxon>Insecta</taxon>
        <taxon>Pterygota</taxon>
        <taxon>Neoptera</taxon>
        <taxon>Endopterygota</taxon>
        <taxon>Diptera</taxon>
        <taxon>Brachycera</taxon>
        <taxon>Muscomorpha</taxon>
        <taxon>Ephydroidea</taxon>
        <taxon>Drosophilidae</taxon>
        <taxon>Drosophila</taxon>
    </lineage>
</organism>
<dbReference type="FunFam" id="1.25.40.770:FF:000001">
    <property type="entry name" value="Transcription initiation factor TFIID subunit 6"/>
    <property type="match status" value="1"/>
</dbReference>
<proteinExistence type="inferred from homology"/>
<sequence length="354" mass="41252">MHYHEYFLDSISDDWKRIYTATLSRTSLQNIAKHSIGETLTGKLIHTVAKNVRKDISKVVAEAVKYARRTRSSKVKMDHLLFALEEHNINLDLLHINYTWPEPKDIDKPVTKSRIIKRPFSMPSEIFLRRKRARSMSPDAKVRDTPTGTRNQWLKREQVLLMANKKFPLSKEQQEFYVLITETCMGISESTRREALQRLSSDSSLQPMLSKLSLFIGEAVKVNVVQQNFALLLYLMRMVHSLLINPHLKLHNYLHIFIPAVLSCIVARQVCAFPAVQNHWALREYSANIMAEFVKAYDSDDNSIMPRVIKYVTEWVEKLDINNDLWLSHWIKQNGQVCNTRLCHTRNSIYIRSS</sequence>
<keyword evidence="7" id="KW-1185">Reference proteome</keyword>
<dbReference type="GO" id="GO:0005669">
    <property type="term" value="C:transcription factor TFIID complex"/>
    <property type="evidence" value="ECO:0007669"/>
    <property type="project" value="InterPro"/>
</dbReference>
<dbReference type="Proteomes" id="UP000504633">
    <property type="component" value="Unplaced"/>
</dbReference>
<dbReference type="PANTHER" id="PTHR10221:SF9">
    <property type="entry name" value="TRANSCRIPTION INITIATION FACTOR TFIID SUBUNIT 6"/>
    <property type="match status" value="1"/>
</dbReference>
<keyword evidence="3" id="KW-0805">Transcription regulation</keyword>
<evidence type="ECO:0000313" key="7">
    <source>
        <dbReference type="Proteomes" id="UP000504633"/>
    </source>
</evidence>
<dbReference type="GO" id="GO:0000124">
    <property type="term" value="C:SAGA complex"/>
    <property type="evidence" value="ECO:0007669"/>
    <property type="project" value="InterPro"/>
</dbReference>
<keyword evidence="5" id="KW-0539">Nucleus</keyword>
<dbReference type="GO" id="GO:0046695">
    <property type="term" value="C:SLIK (SAGA-like) complex"/>
    <property type="evidence" value="ECO:0007669"/>
    <property type="project" value="InterPro"/>
</dbReference>
<dbReference type="OMA" id="KYIRHRV"/>
<evidence type="ECO:0000256" key="2">
    <source>
        <dbReference type="ARBA" id="ARBA00007688"/>
    </source>
</evidence>
<dbReference type="InterPro" id="IPR037796">
    <property type="entry name" value="TAF6"/>
</dbReference>
<dbReference type="CTD" id="8190"/>
<dbReference type="PANTHER" id="PTHR10221">
    <property type="entry name" value="TRANSCRIPTION INITIATION FACTOR TFIID SUBUNIT 6"/>
    <property type="match status" value="1"/>
</dbReference>
<evidence type="ECO:0000256" key="3">
    <source>
        <dbReference type="ARBA" id="ARBA00023015"/>
    </source>
</evidence>
<dbReference type="GO" id="GO:0016251">
    <property type="term" value="F:RNA polymerase II general transcription initiation factor activity"/>
    <property type="evidence" value="ECO:0007669"/>
    <property type="project" value="InterPro"/>
</dbReference>
<comment type="subcellular location">
    <subcellularLocation>
        <location evidence="1">Nucleus</location>
    </subcellularLocation>
</comment>
<dbReference type="InterPro" id="IPR046344">
    <property type="entry name" value="TAF6_C_sf"/>
</dbReference>
<evidence type="ECO:0000313" key="8">
    <source>
        <dbReference type="RefSeq" id="XP_023176956.2"/>
    </source>
</evidence>
<dbReference type="GeneID" id="111603555"/>
<reference evidence="8" key="1">
    <citation type="submission" date="2025-08" db="UniProtKB">
        <authorList>
            <consortium name="RefSeq"/>
        </authorList>
    </citation>
    <scope>IDENTIFICATION</scope>
    <source>
        <strain evidence="8">15085-1641.00</strain>
        <tissue evidence="8">Whole body</tissue>
    </source>
</reference>
<dbReference type="OrthoDB" id="361039at2759"/>
<dbReference type="RefSeq" id="XP_023176956.2">
    <property type="nucleotide sequence ID" value="XM_023321188.2"/>
</dbReference>
<evidence type="ECO:0000259" key="6">
    <source>
        <dbReference type="Pfam" id="PF07571"/>
    </source>
</evidence>
<name>A0A6J1MDH7_DROHY</name>
<dbReference type="CDD" id="cd08050">
    <property type="entry name" value="TAF6C"/>
    <property type="match status" value="1"/>
</dbReference>
<dbReference type="InterPro" id="IPR011442">
    <property type="entry name" value="TAF6_C"/>
</dbReference>
<evidence type="ECO:0000256" key="4">
    <source>
        <dbReference type="ARBA" id="ARBA00023163"/>
    </source>
</evidence>
<comment type="similarity">
    <text evidence="2">Belongs to the TAF6 family.</text>
</comment>
<dbReference type="Pfam" id="PF07571">
    <property type="entry name" value="TAF6_C"/>
    <property type="match status" value="1"/>
</dbReference>
<dbReference type="Gene3D" id="1.25.40.770">
    <property type="entry name" value="TAF6, C-terminal HEAT repeat domain"/>
    <property type="match status" value="1"/>
</dbReference>
<dbReference type="KEGG" id="dhe:111603555"/>
<dbReference type="GO" id="GO:0003713">
    <property type="term" value="F:transcription coactivator activity"/>
    <property type="evidence" value="ECO:0007669"/>
    <property type="project" value="TreeGrafter"/>
</dbReference>
<dbReference type="GO" id="GO:0051123">
    <property type="term" value="P:RNA polymerase II preinitiation complex assembly"/>
    <property type="evidence" value="ECO:0007669"/>
    <property type="project" value="TreeGrafter"/>
</dbReference>
<protein>
    <submittedName>
        <fullName evidence="8">Transcription initiation factor TFIID subunit 6</fullName>
    </submittedName>
</protein>
<feature type="domain" description="TAF6 C-terminal HEAT repeat" evidence="6">
    <location>
        <begin position="166"/>
        <end position="314"/>
    </location>
</feature>
<dbReference type="AlphaFoldDB" id="A0A6J1MDH7"/>